<dbReference type="PANTHER" id="PTHR22904">
    <property type="entry name" value="TPR REPEAT CONTAINING PROTEIN"/>
    <property type="match status" value="1"/>
</dbReference>
<dbReference type="SMART" id="SM00028">
    <property type="entry name" value="TPR"/>
    <property type="match status" value="3"/>
</dbReference>
<dbReference type="SUPFAM" id="SSF48452">
    <property type="entry name" value="TPR-like"/>
    <property type="match status" value="1"/>
</dbReference>
<proteinExistence type="predicted"/>
<dbReference type="Proteomes" id="UP000502823">
    <property type="component" value="Unassembled WGS sequence"/>
</dbReference>
<dbReference type="OrthoDB" id="2423701at2759"/>
<feature type="transmembrane region" description="Helical" evidence="6">
    <location>
        <begin position="153"/>
        <end position="175"/>
    </location>
</feature>
<feature type="region of interest" description="Disordered" evidence="5">
    <location>
        <begin position="224"/>
        <end position="266"/>
    </location>
</feature>
<name>A0A6L2PX57_COPFO</name>
<keyword evidence="3" id="KW-0677">Repeat</keyword>
<comment type="caution">
    <text evidence="7">The sequence shown here is derived from an EMBL/GenBank/DDBJ whole genome shotgun (WGS) entry which is preliminary data.</text>
</comment>
<dbReference type="AlphaFoldDB" id="A0A6L2PX57"/>
<comment type="subcellular location">
    <subcellularLocation>
        <location evidence="1">Cytoplasm</location>
    </subcellularLocation>
</comment>
<organism evidence="7 8">
    <name type="scientific">Coptotermes formosanus</name>
    <name type="common">Formosan subterranean termite</name>
    <dbReference type="NCBI Taxonomy" id="36987"/>
    <lineage>
        <taxon>Eukaryota</taxon>
        <taxon>Metazoa</taxon>
        <taxon>Ecdysozoa</taxon>
        <taxon>Arthropoda</taxon>
        <taxon>Hexapoda</taxon>
        <taxon>Insecta</taxon>
        <taxon>Pterygota</taxon>
        <taxon>Neoptera</taxon>
        <taxon>Polyneoptera</taxon>
        <taxon>Dictyoptera</taxon>
        <taxon>Blattodea</taxon>
        <taxon>Blattoidea</taxon>
        <taxon>Termitoidae</taxon>
        <taxon>Rhinotermitidae</taxon>
        <taxon>Coptotermes</taxon>
    </lineage>
</organism>
<dbReference type="PANTHER" id="PTHR22904:SF532">
    <property type="entry name" value="HEAT SHOCK PROTEIN STI1-LIKE PROTEIN"/>
    <property type="match status" value="1"/>
</dbReference>
<evidence type="ECO:0000313" key="8">
    <source>
        <dbReference type="Proteomes" id="UP000502823"/>
    </source>
</evidence>
<evidence type="ECO:0000256" key="6">
    <source>
        <dbReference type="SAM" id="Phobius"/>
    </source>
</evidence>
<keyword evidence="6" id="KW-0812">Transmembrane</keyword>
<evidence type="ECO:0000256" key="4">
    <source>
        <dbReference type="ARBA" id="ARBA00022803"/>
    </source>
</evidence>
<keyword evidence="8" id="KW-1185">Reference proteome</keyword>
<evidence type="ECO:0000313" key="7">
    <source>
        <dbReference type="EMBL" id="GFG34347.1"/>
    </source>
</evidence>
<reference evidence="8" key="1">
    <citation type="submission" date="2020-01" db="EMBL/GenBank/DDBJ databases">
        <title>Draft genome sequence of the Termite Coptotermes fromosanus.</title>
        <authorList>
            <person name="Itakura S."/>
            <person name="Yosikawa Y."/>
            <person name="Umezawa K."/>
        </authorList>
    </citation>
    <scope>NUCLEOTIDE SEQUENCE [LARGE SCALE GENOMIC DNA]</scope>
</reference>
<keyword evidence="6" id="KW-1133">Transmembrane helix</keyword>
<feature type="compositionally biased region" description="Basic residues" evidence="5">
    <location>
        <begin position="254"/>
        <end position="266"/>
    </location>
</feature>
<keyword evidence="4" id="KW-0802">TPR repeat</keyword>
<evidence type="ECO:0000256" key="3">
    <source>
        <dbReference type="ARBA" id="ARBA00022737"/>
    </source>
</evidence>
<gene>
    <name evidence="7" type="ORF">Cfor_08791</name>
</gene>
<dbReference type="GO" id="GO:0005737">
    <property type="term" value="C:cytoplasm"/>
    <property type="evidence" value="ECO:0007669"/>
    <property type="project" value="UniProtKB-SubCell"/>
</dbReference>
<keyword evidence="2" id="KW-0963">Cytoplasm</keyword>
<evidence type="ECO:0000256" key="5">
    <source>
        <dbReference type="SAM" id="MobiDB-lite"/>
    </source>
</evidence>
<dbReference type="GO" id="GO:0051879">
    <property type="term" value="F:Hsp90 protein binding"/>
    <property type="evidence" value="ECO:0007669"/>
    <property type="project" value="TreeGrafter"/>
</dbReference>
<protein>
    <submittedName>
        <fullName evidence="7">Uncharacterized protein</fullName>
    </submittedName>
</protein>
<dbReference type="InParanoid" id="A0A6L2PX57"/>
<dbReference type="Gene3D" id="1.25.40.10">
    <property type="entry name" value="Tetratricopeptide repeat domain"/>
    <property type="match status" value="1"/>
</dbReference>
<dbReference type="InterPro" id="IPR011990">
    <property type="entry name" value="TPR-like_helical_dom_sf"/>
</dbReference>
<feature type="transmembrane region" description="Helical" evidence="6">
    <location>
        <begin position="181"/>
        <end position="202"/>
    </location>
</feature>
<dbReference type="InterPro" id="IPR019734">
    <property type="entry name" value="TPR_rpt"/>
</dbReference>
<keyword evidence="6" id="KW-0472">Membrane</keyword>
<sequence length="266" mass="30595">MGVFLSLAVSTNLHAWKSFCMSREYFLVQTLKEKGNECVRNKKYAESVLHYTHAVKLDPLDYSLYSNRSHAFLKMQHFYFAMEDAKEAIRLKPDWAKGYFRKAEVEFSTFRFSDALISYHIALKLQPNDPDILKAIFKTSQQKEKDRKADDQIPWLGAGVGIIMGVIIVMADHILTYKPTLVHPILMALLTIAVAMIGYGVARGSRYYIKCQREALLEPPVDLFQDDKKAPQPVETSDTLKEERTHRSYTKAQARQRLKKGKSQLK</sequence>
<accession>A0A6L2PX57</accession>
<evidence type="ECO:0000256" key="1">
    <source>
        <dbReference type="ARBA" id="ARBA00004496"/>
    </source>
</evidence>
<dbReference type="FunFam" id="1.25.40.10:FF:000020">
    <property type="entry name" value="Stress-induced phosphoprotein 1"/>
    <property type="match status" value="1"/>
</dbReference>
<dbReference type="EMBL" id="BLKM01008640">
    <property type="protein sequence ID" value="GFG34347.1"/>
    <property type="molecule type" value="Genomic_DNA"/>
</dbReference>
<evidence type="ECO:0000256" key="2">
    <source>
        <dbReference type="ARBA" id="ARBA00022490"/>
    </source>
</evidence>